<accession>A0AAV7Z250</accession>
<dbReference type="Pfam" id="PF06664">
    <property type="entry name" value="WLS-like_TM"/>
    <property type="match status" value="1"/>
</dbReference>
<dbReference type="AlphaFoldDB" id="A0AAV7Z250"/>
<keyword evidence="2 5" id="KW-0812">Transmembrane</keyword>
<dbReference type="Proteomes" id="UP001146793">
    <property type="component" value="Unassembled WGS sequence"/>
</dbReference>
<keyword evidence="3 5" id="KW-1133">Transmembrane helix</keyword>
<feature type="transmembrane region" description="Helical" evidence="5">
    <location>
        <begin position="233"/>
        <end position="261"/>
    </location>
</feature>
<keyword evidence="4 5" id="KW-0472">Membrane</keyword>
<feature type="domain" description="Wntless-like transmembrane" evidence="6">
    <location>
        <begin position="169"/>
        <end position="407"/>
    </location>
</feature>
<evidence type="ECO:0000256" key="4">
    <source>
        <dbReference type="ARBA" id="ARBA00023136"/>
    </source>
</evidence>
<feature type="transmembrane region" description="Helical" evidence="5">
    <location>
        <begin position="273"/>
        <end position="292"/>
    </location>
</feature>
<evidence type="ECO:0000256" key="5">
    <source>
        <dbReference type="SAM" id="Phobius"/>
    </source>
</evidence>
<gene>
    <name evidence="7" type="ORF">M0812_20266</name>
</gene>
<comment type="caution">
    <text evidence="7">The sequence shown here is derived from an EMBL/GenBank/DDBJ whole genome shotgun (WGS) entry which is preliminary data.</text>
</comment>
<dbReference type="InterPro" id="IPR040416">
    <property type="entry name" value="TMEM181"/>
</dbReference>
<comment type="subcellular location">
    <subcellularLocation>
        <location evidence="1">Membrane</location>
        <topology evidence="1">Multi-pass membrane protein</topology>
    </subcellularLocation>
</comment>
<sequence length="463" mass="54977">MKPFRFTTWTKKKFILFFFCFFIITWTFSSLNLEGKYINKTHEIESPSQKQSIDLDITNLHRLNQELIVKASLKNNLTIGVFTPIEFTVLLYGSNPTNGNDQWVLLQNSTNQRNVTCEKKSLCDSNTLVHENYIHYTNYKTEIVIENLIDWQFYNLVEIEYNYVSKYLTYFKLFFQYILVMILITWTGIYFYKLRDVEFKNLPLEQKWLIIMLVSLIFFNNPLHPVTLLSSSLFWRTISLIFTSIFFIELFGGWLCVLGGFRTPKRHFRGFYLPKFLLLGLIFILFLSLLIWRENHSINHPEYESVTSIPSYCAFRTILTILFVYYWLWAFYSLTGSYSHVKQIKKMELKRRFMFFVIISTIPFFFTFQVLFTILYSKDTYSPIEFMAVFFMYNFYLLGYSYACLPNKLSPNQENNTNHSENSDSKDSIGSDLSNATDLKIISINSSLSDYSDQPEKKLFQKN</sequence>
<feature type="transmembrane region" description="Helical" evidence="5">
    <location>
        <begin position="312"/>
        <end position="332"/>
    </location>
</feature>
<evidence type="ECO:0000313" key="8">
    <source>
        <dbReference type="Proteomes" id="UP001146793"/>
    </source>
</evidence>
<dbReference type="PANTHER" id="PTHR31918">
    <property type="entry name" value="TRANSMEMBRANE PROTEIN 181"/>
    <property type="match status" value="1"/>
</dbReference>
<proteinExistence type="predicted"/>
<evidence type="ECO:0000259" key="6">
    <source>
        <dbReference type="Pfam" id="PF06664"/>
    </source>
</evidence>
<dbReference type="GO" id="GO:0016020">
    <property type="term" value="C:membrane"/>
    <property type="evidence" value="ECO:0007669"/>
    <property type="project" value="UniProtKB-SubCell"/>
</dbReference>
<evidence type="ECO:0000313" key="7">
    <source>
        <dbReference type="EMBL" id="KAJ3434200.1"/>
    </source>
</evidence>
<feature type="transmembrane region" description="Helical" evidence="5">
    <location>
        <begin position="386"/>
        <end position="405"/>
    </location>
</feature>
<evidence type="ECO:0000256" key="1">
    <source>
        <dbReference type="ARBA" id="ARBA00004141"/>
    </source>
</evidence>
<feature type="transmembrane region" description="Helical" evidence="5">
    <location>
        <begin position="353"/>
        <end position="374"/>
    </location>
</feature>
<dbReference type="EMBL" id="JANTQA010000045">
    <property type="protein sequence ID" value="KAJ3434200.1"/>
    <property type="molecule type" value="Genomic_DNA"/>
</dbReference>
<dbReference type="PANTHER" id="PTHR31918:SF1">
    <property type="entry name" value="TRANSMEMBRANE PROTEIN 181"/>
    <property type="match status" value="1"/>
</dbReference>
<evidence type="ECO:0000256" key="3">
    <source>
        <dbReference type="ARBA" id="ARBA00022989"/>
    </source>
</evidence>
<organism evidence="7 8">
    <name type="scientific">Anaeramoeba flamelloides</name>
    <dbReference type="NCBI Taxonomy" id="1746091"/>
    <lineage>
        <taxon>Eukaryota</taxon>
        <taxon>Metamonada</taxon>
        <taxon>Anaeramoebidae</taxon>
        <taxon>Anaeramoeba</taxon>
    </lineage>
</organism>
<feature type="transmembrane region" description="Helical" evidence="5">
    <location>
        <begin position="174"/>
        <end position="192"/>
    </location>
</feature>
<evidence type="ECO:0000256" key="2">
    <source>
        <dbReference type="ARBA" id="ARBA00022692"/>
    </source>
</evidence>
<protein>
    <submittedName>
        <fullName evidence="7">Transmembrane protein</fullName>
    </submittedName>
</protein>
<name>A0AAV7Z250_9EUKA</name>
<dbReference type="GO" id="GO:0015643">
    <property type="term" value="F:toxic substance binding"/>
    <property type="evidence" value="ECO:0007669"/>
    <property type="project" value="InterPro"/>
</dbReference>
<reference evidence="7" key="1">
    <citation type="submission" date="2022-08" db="EMBL/GenBank/DDBJ databases">
        <title>Novel sulphate-reducing endosymbionts in the free-living metamonad Anaeramoeba.</title>
        <authorList>
            <person name="Jerlstrom-Hultqvist J."/>
            <person name="Cepicka I."/>
            <person name="Gallot-Lavallee L."/>
            <person name="Salas-Leiva D."/>
            <person name="Curtis B.A."/>
            <person name="Zahonova K."/>
            <person name="Pipaliya S."/>
            <person name="Dacks J."/>
            <person name="Roger A.J."/>
        </authorList>
    </citation>
    <scope>NUCLEOTIDE SEQUENCE</scope>
    <source>
        <strain evidence="7">Busselton2</strain>
    </source>
</reference>
<feature type="transmembrane region" description="Helical" evidence="5">
    <location>
        <begin position="204"/>
        <end position="221"/>
    </location>
</feature>
<dbReference type="InterPro" id="IPR047843">
    <property type="entry name" value="WLS-like_TM"/>
</dbReference>